<sequence length="211" mass="24441">MNIDGLIKHQPVTVLTDTRSPNDLMNDKRKQMTLRGKRGSKEKTIWLLMQRYQISGYFYYIFQEQTILLDVFPIDDLYSTIDDRKKIESFQTKKKHKECIPKKDEGEDRDSKGEERKEVWRSELEGALGALESVRKLRPRPPRPAWKESEAVGGPAGRAANDMAISTRCSFSPIRQGEESEMRLNLIEIRYLVIIIDASDVILDVPWLKLS</sequence>
<feature type="compositionally biased region" description="Basic and acidic residues" evidence="1">
    <location>
        <begin position="98"/>
        <end position="116"/>
    </location>
</feature>
<dbReference type="EMBL" id="KV876378">
    <property type="protein sequence ID" value="RZR74765.1"/>
    <property type="molecule type" value="Genomic_DNA"/>
</dbReference>
<protein>
    <submittedName>
        <fullName evidence="2">Uncharacterized protein</fullName>
    </submittedName>
</protein>
<feature type="region of interest" description="Disordered" evidence="1">
    <location>
        <begin position="138"/>
        <end position="158"/>
    </location>
</feature>
<dbReference type="Proteomes" id="UP000290560">
    <property type="component" value="Unassembled WGS sequence"/>
</dbReference>
<evidence type="ECO:0000256" key="1">
    <source>
        <dbReference type="SAM" id="MobiDB-lite"/>
    </source>
</evidence>
<dbReference type="AlphaFoldDB" id="A0A445MKJ9"/>
<evidence type="ECO:0000313" key="2">
    <source>
        <dbReference type="EMBL" id="RZR74765.1"/>
    </source>
</evidence>
<name>A0A445MKJ9_ENSVE</name>
<accession>A0A445MKJ9</accession>
<proteinExistence type="predicted"/>
<reference evidence="2" key="1">
    <citation type="journal article" date="2018" name="Data Brief">
        <title>Genome sequence data from 17 accessions of Ensete ventricosum, a staple food crop for millions in Ethiopia.</title>
        <authorList>
            <person name="Yemataw Z."/>
            <person name="Muzemil S."/>
            <person name="Ambachew D."/>
            <person name="Tripathi L."/>
            <person name="Tesfaye K."/>
            <person name="Chala A."/>
            <person name="Farbos A."/>
            <person name="O'Neill P."/>
            <person name="Moore K."/>
            <person name="Grant M."/>
            <person name="Studholme D.J."/>
        </authorList>
    </citation>
    <scope>NUCLEOTIDE SEQUENCE [LARGE SCALE GENOMIC DNA]</scope>
    <source>
        <tissue evidence="2">Leaf</tissue>
    </source>
</reference>
<gene>
    <name evidence="2" type="ORF">BHM03_00042766</name>
</gene>
<feature type="region of interest" description="Disordered" evidence="1">
    <location>
        <begin position="92"/>
        <end position="116"/>
    </location>
</feature>
<organism evidence="2">
    <name type="scientific">Ensete ventricosum</name>
    <name type="common">Abyssinian banana</name>
    <name type="synonym">Musa ensete</name>
    <dbReference type="NCBI Taxonomy" id="4639"/>
    <lineage>
        <taxon>Eukaryota</taxon>
        <taxon>Viridiplantae</taxon>
        <taxon>Streptophyta</taxon>
        <taxon>Embryophyta</taxon>
        <taxon>Tracheophyta</taxon>
        <taxon>Spermatophyta</taxon>
        <taxon>Magnoliopsida</taxon>
        <taxon>Liliopsida</taxon>
        <taxon>Zingiberales</taxon>
        <taxon>Musaceae</taxon>
        <taxon>Ensete</taxon>
    </lineage>
</organism>